<dbReference type="RefSeq" id="XP_001457333.1">
    <property type="nucleotide sequence ID" value="XM_001457296.1"/>
</dbReference>
<dbReference type="GeneID" id="5043118"/>
<reference evidence="1 2" key="1">
    <citation type="journal article" date="2006" name="Nature">
        <title>Global trends of whole-genome duplications revealed by the ciliate Paramecium tetraurelia.</title>
        <authorList>
            <consortium name="Genoscope"/>
            <person name="Aury J.-M."/>
            <person name="Jaillon O."/>
            <person name="Duret L."/>
            <person name="Noel B."/>
            <person name="Jubin C."/>
            <person name="Porcel B.M."/>
            <person name="Segurens B."/>
            <person name="Daubin V."/>
            <person name="Anthouard V."/>
            <person name="Aiach N."/>
            <person name="Arnaiz O."/>
            <person name="Billaut A."/>
            <person name="Beisson J."/>
            <person name="Blanc I."/>
            <person name="Bouhouche K."/>
            <person name="Camara F."/>
            <person name="Duharcourt S."/>
            <person name="Guigo R."/>
            <person name="Gogendeau D."/>
            <person name="Katinka M."/>
            <person name="Keller A.-M."/>
            <person name="Kissmehl R."/>
            <person name="Klotz C."/>
            <person name="Koll F."/>
            <person name="Le Moue A."/>
            <person name="Lepere C."/>
            <person name="Malinsky S."/>
            <person name="Nowacki M."/>
            <person name="Nowak J.K."/>
            <person name="Plattner H."/>
            <person name="Poulain J."/>
            <person name="Ruiz F."/>
            <person name="Serrano V."/>
            <person name="Zagulski M."/>
            <person name="Dessen P."/>
            <person name="Betermier M."/>
            <person name="Weissenbach J."/>
            <person name="Scarpelli C."/>
            <person name="Schachter V."/>
            <person name="Sperling L."/>
            <person name="Meyer E."/>
            <person name="Cohen J."/>
            <person name="Wincker P."/>
        </authorList>
    </citation>
    <scope>NUCLEOTIDE SEQUENCE [LARGE SCALE GENOMIC DNA]</scope>
    <source>
        <strain evidence="1 2">Stock d4-2</strain>
    </source>
</reference>
<name>A0E3R9_PARTE</name>
<dbReference type="Proteomes" id="UP000000600">
    <property type="component" value="Unassembled WGS sequence"/>
</dbReference>
<accession>A0E3R9</accession>
<keyword evidence="2" id="KW-1185">Reference proteome</keyword>
<evidence type="ECO:0000313" key="2">
    <source>
        <dbReference type="Proteomes" id="UP000000600"/>
    </source>
</evidence>
<evidence type="ECO:0000313" key="1">
    <source>
        <dbReference type="EMBL" id="CAK89936.1"/>
    </source>
</evidence>
<protein>
    <recommendedName>
        <fullName evidence="3">Protein kinase domain-containing protein</fullName>
    </recommendedName>
</protein>
<dbReference type="KEGG" id="ptm:GSPATT00023109001"/>
<dbReference type="OrthoDB" id="10603163at2759"/>
<dbReference type="AlphaFoldDB" id="A0E3R9"/>
<dbReference type="InParanoid" id="A0E3R9"/>
<organism evidence="1 2">
    <name type="scientific">Paramecium tetraurelia</name>
    <dbReference type="NCBI Taxonomy" id="5888"/>
    <lineage>
        <taxon>Eukaryota</taxon>
        <taxon>Sar</taxon>
        <taxon>Alveolata</taxon>
        <taxon>Ciliophora</taxon>
        <taxon>Intramacronucleata</taxon>
        <taxon>Oligohymenophorea</taxon>
        <taxon>Peniculida</taxon>
        <taxon>Parameciidae</taxon>
        <taxon>Paramecium</taxon>
    </lineage>
</organism>
<gene>
    <name evidence="1" type="ORF">GSPATT00023109001</name>
</gene>
<dbReference type="EMBL" id="CT868657">
    <property type="protein sequence ID" value="CAK89936.1"/>
    <property type="molecule type" value="Genomic_DNA"/>
</dbReference>
<sequence>MNSVNNNTQEFALLWTTYYINHNENRNKKHKAAESSQKMIHHMTLTSINRFYQVKDYETKRMNFILGKPIGSRQQSQVYQIINTDAGGLFYFKKLPNNQEDQTFNHTILNTYTNLIRMNYLLIDSFYI</sequence>
<evidence type="ECO:0008006" key="3">
    <source>
        <dbReference type="Google" id="ProtNLM"/>
    </source>
</evidence>
<dbReference type="HOGENOM" id="CLU_1963847_0_0_1"/>
<proteinExistence type="predicted"/>